<evidence type="ECO:0000256" key="1">
    <source>
        <dbReference type="ARBA" id="ARBA00006974"/>
    </source>
</evidence>
<dbReference type="InterPro" id="IPR003676">
    <property type="entry name" value="SAUR_fam"/>
</dbReference>
<gene>
    <name evidence="2" type="ORF">CEPIT_LOCUS19066</name>
</gene>
<evidence type="ECO:0000313" key="2">
    <source>
        <dbReference type="EMBL" id="CAH9110230.1"/>
    </source>
</evidence>
<comment type="similarity">
    <text evidence="1">Belongs to the ARG7 family.</text>
</comment>
<dbReference type="AlphaFoldDB" id="A0AAV0DVP8"/>
<keyword evidence="3" id="KW-1185">Reference proteome</keyword>
<dbReference type="Pfam" id="PF02519">
    <property type="entry name" value="Auxin_inducible"/>
    <property type="match status" value="1"/>
</dbReference>
<name>A0AAV0DVP8_9ASTE</name>
<accession>A0AAV0DVP8</accession>
<dbReference type="PANTHER" id="PTHR31374">
    <property type="entry name" value="AUXIN-INDUCED PROTEIN-LIKE-RELATED"/>
    <property type="match status" value="1"/>
</dbReference>
<evidence type="ECO:0000313" key="3">
    <source>
        <dbReference type="Proteomes" id="UP001152523"/>
    </source>
</evidence>
<dbReference type="PANTHER" id="PTHR31374:SF304">
    <property type="entry name" value="OS04G0537100 PROTEIN"/>
    <property type="match status" value="1"/>
</dbReference>
<organism evidence="2 3">
    <name type="scientific">Cuscuta epithymum</name>
    <dbReference type="NCBI Taxonomy" id="186058"/>
    <lineage>
        <taxon>Eukaryota</taxon>
        <taxon>Viridiplantae</taxon>
        <taxon>Streptophyta</taxon>
        <taxon>Embryophyta</taxon>
        <taxon>Tracheophyta</taxon>
        <taxon>Spermatophyta</taxon>
        <taxon>Magnoliopsida</taxon>
        <taxon>eudicotyledons</taxon>
        <taxon>Gunneridae</taxon>
        <taxon>Pentapetalae</taxon>
        <taxon>asterids</taxon>
        <taxon>lamiids</taxon>
        <taxon>Solanales</taxon>
        <taxon>Convolvulaceae</taxon>
        <taxon>Cuscuteae</taxon>
        <taxon>Cuscuta</taxon>
        <taxon>Cuscuta subgen. Cuscuta</taxon>
    </lineage>
</organism>
<reference evidence="2" key="1">
    <citation type="submission" date="2022-07" db="EMBL/GenBank/DDBJ databases">
        <authorList>
            <person name="Macas J."/>
            <person name="Novak P."/>
            <person name="Neumann P."/>
        </authorList>
    </citation>
    <scope>NUCLEOTIDE SEQUENCE</scope>
</reference>
<sequence length="202" mass="23468">MSFVSSPSLCRLGEISRISIVSFSVFLANSMRRFTGFFVKQRVTTLFRRLLRRRRSPSAYQRLDPPSTEPAKLIPSLSRFTRHLTSKARAICSKAHFPVPGSGWRAKDLSGWRRVPKGHLAVYVGRRDEDFKRVLVPAIYFNHPLFGELLRDAEEEFGFCHPGRIAIPCRISEFERVRTRIMEGTESSRRMVFRRHDDVVER</sequence>
<comment type="caution">
    <text evidence="2">The sequence shown here is derived from an EMBL/GenBank/DDBJ whole genome shotgun (WGS) entry which is preliminary data.</text>
</comment>
<protein>
    <submittedName>
        <fullName evidence="2">Uncharacterized protein</fullName>
    </submittedName>
</protein>
<dbReference type="GO" id="GO:0009733">
    <property type="term" value="P:response to auxin"/>
    <property type="evidence" value="ECO:0007669"/>
    <property type="project" value="InterPro"/>
</dbReference>
<dbReference type="Proteomes" id="UP001152523">
    <property type="component" value="Unassembled WGS sequence"/>
</dbReference>
<proteinExistence type="inferred from homology"/>
<dbReference type="EMBL" id="CAMAPF010000167">
    <property type="protein sequence ID" value="CAH9110230.1"/>
    <property type="molecule type" value="Genomic_DNA"/>
</dbReference>